<reference evidence="1" key="1">
    <citation type="journal article" date="2020" name="mSystems">
        <title>Genome- and Community-Level Interaction Insights into Carbon Utilization and Element Cycling Functions of Hydrothermarchaeota in Hydrothermal Sediment.</title>
        <authorList>
            <person name="Zhou Z."/>
            <person name="Liu Y."/>
            <person name="Xu W."/>
            <person name="Pan J."/>
            <person name="Luo Z.H."/>
            <person name="Li M."/>
        </authorList>
    </citation>
    <scope>NUCLEOTIDE SEQUENCE [LARGE SCALE GENOMIC DNA]</scope>
    <source>
        <strain evidence="1">SpSt-349</strain>
    </source>
</reference>
<comment type="caution">
    <text evidence="1">The sequence shown here is derived from an EMBL/GenBank/DDBJ whole genome shotgun (WGS) entry which is preliminary data.</text>
</comment>
<proteinExistence type="predicted"/>
<evidence type="ECO:0008006" key="2">
    <source>
        <dbReference type="Google" id="ProtNLM"/>
    </source>
</evidence>
<protein>
    <recommendedName>
        <fullName evidence="2">Glycosyltransferase</fullName>
    </recommendedName>
</protein>
<organism evidence="1">
    <name type="scientific">Geobacter metallireducens</name>
    <dbReference type="NCBI Taxonomy" id="28232"/>
    <lineage>
        <taxon>Bacteria</taxon>
        <taxon>Pseudomonadati</taxon>
        <taxon>Thermodesulfobacteriota</taxon>
        <taxon>Desulfuromonadia</taxon>
        <taxon>Geobacterales</taxon>
        <taxon>Geobacteraceae</taxon>
        <taxon>Geobacter</taxon>
    </lineage>
</organism>
<evidence type="ECO:0000313" key="1">
    <source>
        <dbReference type="EMBL" id="HEN42618.1"/>
    </source>
</evidence>
<accession>A0A831U558</accession>
<dbReference type="SUPFAM" id="SSF53756">
    <property type="entry name" value="UDP-Glycosyltransferase/glycogen phosphorylase"/>
    <property type="match status" value="1"/>
</dbReference>
<gene>
    <name evidence="1" type="ORF">ENQ87_09620</name>
</gene>
<dbReference type="AlphaFoldDB" id="A0A831U558"/>
<name>A0A831U558_GEOME</name>
<dbReference type="EMBL" id="DSOV01000043">
    <property type="protein sequence ID" value="HEN42618.1"/>
    <property type="molecule type" value="Genomic_DNA"/>
</dbReference>
<sequence>MIVVAEPQCTGLEHVEVNAALLVAVRLAFPDEELLFLAEDAHGGLVREKAAGRLGGGVVWQPLAVPPRNLSDARRLPAELHCCRQVFRHAAARRARAILFCSVTSPGMYAIGLNLAVTPGPTAYLVLHNQLETVEERPSPVPWRFPFRVGLPLRLARTARFRPLVFGDFIRDALTARGIGGVQAIEHPYLFREPPPWQRQPGATVRFATFGFGHASKGTDRLFALAAEIGAAAPGAAEFYHIGAMADPTLAERGGVIVPSPAAPLAREEYDRYADLMDYALFFYPPGMYRYSASGALLDALSHGKPIIALRNPFFSHCFGKMGDIGYLCDSYGDLRDRVAAVVGEFPQEHYRRQRQNILDGRVIFSPAGVAGQLQAVMGEGGGR</sequence>